<name>A0A5N5SJC0_9CRUS</name>
<dbReference type="Pfam" id="PF16087">
    <property type="entry name" value="DUF4817"/>
    <property type="match status" value="1"/>
</dbReference>
<dbReference type="GO" id="GO:0000978">
    <property type="term" value="F:RNA polymerase II cis-regulatory region sequence-specific DNA binding"/>
    <property type="evidence" value="ECO:0007669"/>
    <property type="project" value="TreeGrafter"/>
</dbReference>
<feature type="domain" description="PHD-type" evidence="9">
    <location>
        <begin position="1340"/>
        <end position="1391"/>
    </location>
</feature>
<feature type="compositionally biased region" description="Polar residues" evidence="7">
    <location>
        <begin position="271"/>
        <end position="292"/>
    </location>
</feature>
<feature type="region of interest" description="Disordered" evidence="7">
    <location>
        <begin position="1265"/>
        <end position="1332"/>
    </location>
</feature>
<dbReference type="InterPro" id="IPR013083">
    <property type="entry name" value="Znf_RING/FYVE/PHD"/>
</dbReference>
<keyword evidence="11" id="KW-1185">Reference proteome</keyword>
<keyword evidence="4 5" id="KW-0103">Bromodomain</keyword>
<feature type="compositionally biased region" description="Low complexity" evidence="7">
    <location>
        <begin position="963"/>
        <end position="982"/>
    </location>
</feature>
<sequence>MNYTNSEMCDMHFVYGRANGNSLAAMRLYEEMYPNRVIPHHTMFARLHQRLGETGSFKKLTNGNGRPRTVSTPDVEEQVLQELEDSPTTSKQYSFSAIKIRLIIYHYEIKSQKDKKESENDHHVDVENDSESSASDDNNNNNNNDGVDEDETVEENIEEIPDSQRRVTIHKRRPAGHLLKEMRMHKFKYEALDKMDEMYPCYSPSCRNGRRSSCYSPSCIIKMKTKQKLVNSVSNYKIITSKPAPFDNIGSCSPVRLNEENEADSGKKSETAYNSQSLSKTMASNGQITQLPASVEDKEKSFSKLPLDEDSSHSQGSYSSDQKTNCKGEKVFSSENTSGKIYLKKSTEIKKQKKHKIPPINYFRVMKLWKKEEDNSKPQINKRSLFILPSWELSIMARKGGKYCPNGFNLNAKVNHHFWPYPCPRPVFKITWLYRTTLVNSINAVAYQLRVLWTCLKWDEMHEKGPADGRKQITTDIEIIQTEILKRKITGRFLEKTNYLRRKVVIPLDVPKPVREFTPSQRSGLRKRRRAQSPINQQPQSSEEWVEEDKVDLWEIKFFGERLEKAATLSKKSEKGDSSFSAISRSTSPAEFKARMEEQLKIQRANFNQKKSIENQSNASSNKGIVKVAIGSAVTGNGSGSKLTFTNSGRLIQTPSIVTMGSKLPSVLAGKKIVTTKGGKIITVQTSGGGLTLGSQQSDNSKLSVNKSSIFPVSSLPKVQVTPQGNKVIKLQNMNTCGQRTILPRVVSSQNNSQTSIIRPFTTSTSTSQNFQPIATSTPVSGVRPVVASQQIQIFRMPDGQFQVKGLQEGQQLLQRGDGKLQVVNTKIAGSPVTSNVSSNSIQVTQQTKPLSVTGKDTQVRGIAPLSGNQILRINGQQVILRTSSTAPNGKSVTSISAKDTSLAGGNVSIPKFKPLEEQNPKVSPIGQNQINSNSLLKTQSANSSPLLKNQPATNVSEEKSKMSLSSTPPSSPTKGAASTTPGVTNTMTLRVQVRMTEQGPKTIIQGLQPDNLQVNQLSPLMTLTLQSTNKSQQQSSKAGNTVQQTSLPSPTPVNSLLKSAISSETSTIPEKEKAVDILGVKDLTSDLKENSQTIQTALNKNDLTPDVEEKLLQLQKLTKTKKSPQDGNSIRKRLEKIERGEWDTSDVTPSKAKSNKRAKSEKKLKKDGLSSPSPISAVTSPTSATPVVAVANTYAGSKTIHQDARKKLARQQRLEAMLGKHKDLLKKDILKKRALLEKELQLQIHKELSLARQQLHTFEKLKNVESVSSPPAKKPKQEPVATPVSHNVTPSKETIKTKKGEPHPPTIMSTSGSSTLKINPKTSAASRVNKKSNKTKSKKIVCICRTFFDDTKFYVGCDLCGNWFHGDCVGITETLSRSMTEYVCDDCANAKLNKDLFCFCRQPYDETQFYICCEKCEDWYHGKCIGIMQAEADDIDDYICPKCEPDNKWNRPCQKKLTDKDYTELKKVAKLLIQHKNAWPFLEPVDQSEVPDYYKVVKQPMDLKAVERKVQQRKYKNLFEFVGDVMLVFDNCRAYNPPNSSFFSCANNLEGFFCMKLKQLKSKIGQKS</sequence>
<evidence type="ECO:0000256" key="2">
    <source>
        <dbReference type="ARBA" id="ARBA00022771"/>
    </source>
</evidence>
<evidence type="ECO:0000256" key="7">
    <source>
        <dbReference type="SAM" id="MobiDB-lite"/>
    </source>
</evidence>
<dbReference type="GO" id="GO:0006357">
    <property type="term" value="P:regulation of transcription by RNA polymerase II"/>
    <property type="evidence" value="ECO:0007669"/>
    <property type="project" value="InterPro"/>
</dbReference>
<dbReference type="Pfam" id="PF00628">
    <property type="entry name" value="PHD"/>
    <property type="match status" value="2"/>
</dbReference>
<feature type="region of interest" description="Disordered" evidence="7">
    <location>
        <begin position="942"/>
        <end position="987"/>
    </location>
</feature>
<evidence type="ECO:0000259" key="8">
    <source>
        <dbReference type="PROSITE" id="PS50014"/>
    </source>
</evidence>
<accession>A0A5N5SJC0</accession>
<reference evidence="10 11" key="1">
    <citation type="journal article" date="2019" name="PLoS Biol.">
        <title>Sex chromosomes control vertical transmission of feminizing Wolbachia symbionts in an isopod.</title>
        <authorList>
            <person name="Becking T."/>
            <person name="Chebbi M.A."/>
            <person name="Giraud I."/>
            <person name="Moumen B."/>
            <person name="Laverre T."/>
            <person name="Caubet Y."/>
            <person name="Peccoud J."/>
            <person name="Gilbert C."/>
            <person name="Cordaux R."/>
        </authorList>
    </citation>
    <scope>NUCLEOTIDE SEQUENCE [LARGE SCALE GENOMIC DNA]</scope>
    <source>
        <strain evidence="10">ANa2</strain>
        <tissue evidence="10">Whole body excluding digestive tract and cuticle</tissue>
    </source>
</reference>
<evidence type="ECO:0000256" key="1">
    <source>
        <dbReference type="ARBA" id="ARBA00022723"/>
    </source>
</evidence>
<feature type="region of interest" description="Disordered" evidence="7">
    <location>
        <begin position="259"/>
        <end position="330"/>
    </location>
</feature>
<evidence type="ECO:0000256" key="3">
    <source>
        <dbReference type="ARBA" id="ARBA00022833"/>
    </source>
</evidence>
<feature type="domain" description="Bromo" evidence="8">
    <location>
        <begin position="1474"/>
        <end position="1544"/>
    </location>
</feature>
<feature type="region of interest" description="Disordered" evidence="7">
    <location>
        <begin position="112"/>
        <end position="169"/>
    </location>
</feature>
<evidence type="ECO:0000313" key="10">
    <source>
        <dbReference type="EMBL" id="KAB7494155.1"/>
    </source>
</evidence>
<dbReference type="InterPro" id="IPR038028">
    <property type="entry name" value="BPTF"/>
</dbReference>
<feature type="domain" description="PHD-type" evidence="9">
    <location>
        <begin position="1396"/>
        <end position="1447"/>
    </location>
</feature>
<feature type="compositionally biased region" description="Basic residues" evidence="7">
    <location>
        <begin position="1154"/>
        <end position="1166"/>
    </location>
</feature>
<proteinExistence type="predicted"/>
<evidence type="ECO:0000313" key="11">
    <source>
        <dbReference type="Proteomes" id="UP000326759"/>
    </source>
</evidence>
<feature type="region of interest" description="Disordered" evidence="7">
    <location>
        <begin position="517"/>
        <end position="544"/>
    </location>
</feature>
<dbReference type="PROSITE" id="PS00633">
    <property type="entry name" value="BROMODOMAIN_1"/>
    <property type="match status" value="1"/>
</dbReference>
<feature type="compositionally biased region" description="Polar residues" evidence="7">
    <location>
        <begin position="1039"/>
        <end position="1052"/>
    </location>
</feature>
<dbReference type="InterPro" id="IPR032135">
    <property type="entry name" value="DUF4817"/>
</dbReference>
<feature type="region of interest" description="Disordered" evidence="7">
    <location>
        <begin position="904"/>
        <end position="929"/>
    </location>
</feature>
<dbReference type="SUPFAM" id="SSF47370">
    <property type="entry name" value="Bromodomain"/>
    <property type="match status" value="1"/>
</dbReference>
<feature type="region of interest" description="Disordered" evidence="7">
    <location>
        <begin position="1118"/>
        <end position="1184"/>
    </location>
</feature>
<feature type="compositionally biased region" description="Polar residues" evidence="7">
    <location>
        <begin position="942"/>
        <end position="956"/>
    </location>
</feature>
<dbReference type="InterPro" id="IPR036427">
    <property type="entry name" value="Bromodomain-like_sf"/>
</dbReference>
<dbReference type="SMART" id="SM00249">
    <property type="entry name" value="PHD"/>
    <property type="match status" value="2"/>
</dbReference>
<keyword evidence="1" id="KW-0479">Metal-binding</keyword>
<feature type="compositionally biased region" description="Polar residues" evidence="7">
    <location>
        <begin position="1171"/>
        <end position="1184"/>
    </location>
</feature>
<feature type="compositionally biased region" description="Acidic residues" evidence="7">
    <location>
        <begin position="146"/>
        <end position="161"/>
    </location>
</feature>
<dbReference type="SUPFAM" id="SSF57903">
    <property type="entry name" value="FYVE/PHD zinc finger"/>
    <property type="match status" value="2"/>
</dbReference>
<feature type="compositionally biased region" description="Basic and acidic residues" evidence="7">
    <location>
        <begin position="112"/>
        <end position="126"/>
    </location>
</feature>
<dbReference type="CDD" id="cd15560">
    <property type="entry name" value="PHD2_3_BPTF"/>
    <property type="match status" value="1"/>
</dbReference>
<feature type="compositionally biased region" description="Low complexity" evidence="7">
    <location>
        <begin position="1027"/>
        <end position="1038"/>
    </location>
</feature>
<dbReference type="InterPro" id="IPR011011">
    <property type="entry name" value="Znf_FYVE_PHD"/>
</dbReference>
<dbReference type="CDD" id="cd05509">
    <property type="entry name" value="Bromo_gcn5_like"/>
    <property type="match status" value="1"/>
</dbReference>
<dbReference type="PANTHER" id="PTHR45975">
    <property type="entry name" value="NUCLEOSOME-REMODELING FACTOR SUBUNIT BPTF"/>
    <property type="match status" value="1"/>
</dbReference>
<organism evidence="10 11">
    <name type="scientific">Armadillidium nasatum</name>
    <dbReference type="NCBI Taxonomy" id="96803"/>
    <lineage>
        <taxon>Eukaryota</taxon>
        <taxon>Metazoa</taxon>
        <taxon>Ecdysozoa</taxon>
        <taxon>Arthropoda</taxon>
        <taxon>Crustacea</taxon>
        <taxon>Multicrustacea</taxon>
        <taxon>Malacostraca</taxon>
        <taxon>Eumalacostraca</taxon>
        <taxon>Peracarida</taxon>
        <taxon>Isopoda</taxon>
        <taxon>Oniscidea</taxon>
        <taxon>Crinocheta</taxon>
        <taxon>Armadillidiidae</taxon>
        <taxon>Armadillidium</taxon>
    </lineage>
</organism>
<dbReference type="Pfam" id="PF00439">
    <property type="entry name" value="Bromodomain"/>
    <property type="match status" value="1"/>
</dbReference>
<keyword evidence="3" id="KW-0862">Zinc</keyword>
<dbReference type="OrthoDB" id="784962at2759"/>
<dbReference type="GO" id="GO:0016589">
    <property type="term" value="C:NURF complex"/>
    <property type="evidence" value="ECO:0007669"/>
    <property type="project" value="InterPro"/>
</dbReference>
<feature type="compositionally biased region" description="Basic and acidic residues" evidence="7">
    <location>
        <begin position="1294"/>
        <end position="1303"/>
    </location>
</feature>
<dbReference type="InterPro" id="IPR001487">
    <property type="entry name" value="Bromodomain"/>
</dbReference>
<dbReference type="PRINTS" id="PR00503">
    <property type="entry name" value="BROMODOMAIN"/>
</dbReference>
<dbReference type="Gene3D" id="1.20.920.10">
    <property type="entry name" value="Bromodomain-like"/>
    <property type="match status" value="1"/>
</dbReference>
<evidence type="ECO:0000256" key="5">
    <source>
        <dbReference type="PROSITE-ProRule" id="PRU00035"/>
    </source>
</evidence>
<gene>
    <name evidence="10" type="primary">E(bx)</name>
    <name evidence="10" type="ORF">Anas_04800</name>
</gene>
<dbReference type="GO" id="GO:0008270">
    <property type="term" value="F:zinc ion binding"/>
    <property type="evidence" value="ECO:0007669"/>
    <property type="project" value="UniProtKB-KW"/>
</dbReference>
<dbReference type="InterPro" id="IPR019787">
    <property type="entry name" value="Znf_PHD-finger"/>
</dbReference>
<evidence type="ECO:0000259" key="9">
    <source>
        <dbReference type="PROSITE" id="PS50016"/>
    </source>
</evidence>
<dbReference type="PANTHER" id="PTHR45975:SF2">
    <property type="entry name" value="NUCLEOSOME-REMODELING FACTOR SUBUNIT BPTF"/>
    <property type="match status" value="1"/>
</dbReference>
<dbReference type="PROSITE" id="PS50014">
    <property type="entry name" value="BROMODOMAIN_2"/>
    <property type="match status" value="1"/>
</dbReference>
<dbReference type="Proteomes" id="UP000326759">
    <property type="component" value="Unassembled WGS sequence"/>
</dbReference>
<dbReference type="InterPro" id="IPR018359">
    <property type="entry name" value="Bromodomain_CS"/>
</dbReference>
<dbReference type="SMART" id="SM00297">
    <property type="entry name" value="BROMO"/>
    <property type="match status" value="1"/>
</dbReference>
<dbReference type="InterPro" id="IPR001965">
    <property type="entry name" value="Znf_PHD"/>
</dbReference>
<dbReference type="Gene3D" id="3.30.40.10">
    <property type="entry name" value="Zinc/RING finger domain, C3HC4 (zinc finger)"/>
    <property type="match status" value="2"/>
</dbReference>
<protein>
    <submittedName>
        <fullName evidence="10">Nucleosome-remodeling factor subunit</fullName>
    </submittedName>
</protein>
<feature type="compositionally biased region" description="Polar residues" evidence="7">
    <location>
        <begin position="1308"/>
        <end position="1327"/>
    </location>
</feature>
<dbReference type="EMBL" id="SEYY01024396">
    <property type="protein sequence ID" value="KAB7494155.1"/>
    <property type="molecule type" value="Genomic_DNA"/>
</dbReference>
<dbReference type="PROSITE" id="PS50016">
    <property type="entry name" value="ZF_PHD_2"/>
    <property type="match status" value="2"/>
</dbReference>
<keyword evidence="2 6" id="KW-0863">Zinc-finger</keyword>
<feature type="compositionally biased region" description="Basic and acidic residues" evidence="7">
    <location>
        <begin position="295"/>
        <end position="312"/>
    </location>
</feature>
<evidence type="ECO:0000256" key="4">
    <source>
        <dbReference type="ARBA" id="ARBA00023117"/>
    </source>
</evidence>
<comment type="caution">
    <text evidence="10">The sequence shown here is derived from an EMBL/GenBank/DDBJ whole genome shotgun (WGS) entry which is preliminary data.</text>
</comment>
<evidence type="ECO:0000256" key="6">
    <source>
        <dbReference type="PROSITE-ProRule" id="PRU00146"/>
    </source>
</evidence>
<feature type="compositionally biased region" description="Low complexity" evidence="7">
    <location>
        <begin position="131"/>
        <end position="145"/>
    </location>
</feature>
<feature type="compositionally biased region" description="Polar residues" evidence="7">
    <location>
        <begin position="533"/>
        <end position="543"/>
    </location>
</feature>
<feature type="region of interest" description="Disordered" evidence="7">
    <location>
        <begin position="1027"/>
        <end position="1052"/>
    </location>
</feature>